<evidence type="ECO:0000259" key="1">
    <source>
        <dbReference type="PROSITE" id="PS50110"/>
    </source>
</evidence>
<evidence type="ECO:0000259" key="2">
    <source>
        <dbReference type="PROSITE" id="PS50930"/>
    </source>
</evidence>
<dbReference type="InterPro" id="IPR046947">
    <property type="entry name" value="LytR-like"/>
</dbReference>
<feature type="domain" description="HTH LytTR-type" evidence="2">
    <location>
        <begin position="85"/>
        <end position="186"/>
    </location>
</feature>
<dbReference type="PANTHER" id="PTHR37299:SF1">
    <property type="entry name" value="STAGE 0 SPORULATION PROTEIN A HOMOLOG"/>
    <property type="match status" value="1"/>
</dbReference>
<protein>
    <submittedName>
        <fullName evidence="3">Transcriptional regulatory protein BtsR</fullName>
    </submittedName>
</protein>
<sequence length="198" mass="22248">MEGASYDVLLLDVMLPGITGLQAAREIRARNESVQIVFLTSSPEFAVESYSVRAHHYLLKPATQDKLFPILDRLAQSLRYFEEALCIHTASSVLSLPYAKLEYVEVNAKTLFFHLTDGSVRQVGGSLADLEQTLLARPGFIKTHRAYLVHLRWVEELGPGELLTASGKRIPVARSFYSQVRVAYTRFLFTEDTEVADL</sequence>
<dbReference type="Pfam" id="PF04397">
    <property type="entry name" value="LytTR"/>
    <property type="match status" value="1"/>
</dbReference>
<dbReference type="GO" id="GO:0000156">
    <property type="term" value="F:phosphorelay response regulator activity"/>
    <property type="evidence" value="ECO:0007669"/>
    <property type="project" value="InterPro"/>
</dbReference>
<dbReference type="InterPro" id="IPR001789">
    <property type="entry name" value="Sig_transdc_resp-reg_receiver"/>
</dbReference>
<name>A0A645D5Z9_9ZZZZ</name>
<proteinExistence type="predicted"/>
<dbReference type="InterPro" id="IPR011006">
    <property type="entry name" value="CheY-like_superfamily"/>
</dbReference>
<accession>A0A645D5Z9</accession>
<dbReference type="EMBL" id="VSSQ01033160">
    <property type="protein sequence ID" value="MPM84671.1"/>
    <property type="molecule type" value="Genomic_DNA"/>
</dbReference>
<comment type="caution">
    <text evidence="3">The sequence shown here is derived from an EMBL/GenBank/DDBJ whole genome shotgun (WGS) entry which is preliminary data.</text>
</comment>
<gene>
    <name evidence="3" type="primary">btsR_24</name>
    <name evidence="3" type="ORF">SDC9_131744</name>
</gene>
<feature type="domain" description="Response regulatory" evidence="1">
    <location>
        <begin position="1"/>
        <end position="75"/>
    </location>
</feature>
<dbReference type="PROSITE" id="PS50110">
    <property type="entry name" value="RESPONSE_REGULATORY"/>
    <property type="match status" value="1"/>
</dbReference>
<dbReference type="SUPFAM" id="SSF52172">
    <property type="entry name" value="CheY-like"/>
    <property type="match status" value="1"/>
</dbReference>
<dbReference type="GO" id="GO:0003677">
    <property type="term" value="F:DNA binding"/>
    <property type="evidence" value="ECO:0007669"/>
    <property type="project" value="InterPro"/>
</dbReference>
<dbReference type="Gene3D" id="3.40.50.2300">
    <property type="match status" value="1"/>
</dbReference>
<dbReference type="SMART" id="SM00850">
    <property type="entry name" value="LytTR"/>
    <property type="match status" value="1"/>
</dbReference>
<dbReference type="Gene3D" id="2.40.50.1020">
    <property type="entry name" value="LytTr DNA-binding domain"/>
    <property type="match status" value="1"/>
</dbReference>
<dbReference type="InterPro" id="IPR007492">
    <property type="entry name" value="LytTR_DNA-bd_dom"/>
</dbReference>
<reference evidence="3" key="1">
    <citation type="submission" date="2019-08" db="EMBL/GenBank/DDBJ databases">
        <authorList>
            <person name="Kucharzyk K."/>
            <person name="Murdoch R.W."/>
            <person name="Higgins S."/>
            <person name="Loffler F."/>
        </authorList>
    </citation>
    <scope>NUCLEOTIDE SEQUENCE</scope>
</reference>
<evidence type="ECO:0000313" key="3">
    <source>
        <dbReference type="EMBL" id="MPM84671.1"/>
    </source>
</evidence>
<dbReference type="Pfam" id="PF00072">
    <property type="entry name" value="Response_reg"/>
    <property type="match status" value="1"/>
</dbReference>
<dbReference type="PANTHER" id="PTHR37299">
    <property type="entry name" value="TRANSCRIPTIONAL REGULATOR-RELATED"/>
    <property type="match status" value="1"/>
</dbReference>
<dbReference type="PROSITE" id="PS50930">
    <property type="entry name" value="HTH_LYTTR"/>
    <property type="match status" value="1"/>
</dbReference>
<dbReference type="AlphaFoldDB" id="A0A645D5Z9"/>
<organism evidence="3">
    <name type="scientific">bioreactor metagenome</name>
    <dbReference type="NCBI Taxonomy" id="1076179"/>
    <lineage>
        <taxon>unclassified sequences</taxon>
        <taxon>metagenomes</taxon>
        <taxon>ecological metagenomes</taxon>
    </lineage>
</organism>